<dbReference type="InterPro" id="IPR014729">
    <property type="entry name" value="Rossmann-like_a/b/a_fold"/>
</dbReference>
<dbReference type="Gene3D" id="3.40.50.620">
    <property type="entry name" value="HUPs"/>
    <property type="match status" value="2"/>
</dbReference>
<feature type="domain" description="Methionyl/Valyl/Leucyl/Isoleucyl-tRNA synthetase anticodon-binding" evidence="11">
    <location>
        <begin position="719"/>
        <end position="877"/>
    </location>
</feature>
<dbReference type="GO" id="GO:0032543">
    <property type="term" value="P:mitochondrial translation"/>
    <property type="evidence" value="ECO:0007669"/>
    <property type="project" value="TreeGrafter"/>
</dbReference>
<sequence>MRGIRHLSISTAKNAQKALYSKGLLLPKTPFSPKLPTDEERAELIEKSSQNLYKWQLSRPKSSKNFVFHDGPPYANGDLHLGHALNKILKDIINRHELIRNDARVNYVPGWDCHGLPIEMKVTEKYGKLPVQETREKCRALAEELIHRQKLQFTDFAIMTDFDTRYVTMDHEYEVRQLKVFTKLFETGLLSRQQKPVWWGCETQTALAEAELEYNPEHRSTAIYVKFPVVAADVPECLVTGHKVSFLIWTSTPWTIPANKAICINRNMAYTALKHSETEELVVVAQELADSIIALDENYVKTDIIMEGSQLEGLKYTSPSGQTDEQFPILHGDHVVSNAGTGLVHSAPAHGAEDHLVGKKHGLEVASAVDEKGLYIAANIPSGYQHLAGKYANGKACIKQVLEALSSNDMLFHVNPKFIHSYPYDWRSKTPVIQRATPQWFINVDKIKEVAVSLLDHVDFVPEAGKARLSAFLRNRTEWCISRQRQWGVPLPIVYSKKTGLPVEDLETIKHIVSMIEQYGTNEWFVEEENVSRWLPDSMNGEEYYKSKDTMDVWFDSGVSWTSLLNKETSLNDTKPLADVYLEGSDQHRGWFQSSTLNRIIASGDESGFQGVTPFKKIITHGFTLDKHNDKMSKSKGNVILPLQVIKGGGKPLIPALGTDGLRLWVASSNYTQDVSVSPEVLKRVQENVKKLRITFKYLLGNLLDFEKPIEYNLLSPLDKWILNRLHKLATEVNDAYETNNYAKVVREINTHMAGDLSALYFDTSKDCLYTDAQDSVRRRSIQTVLSQVLRTYVGLLAPIQPILTQEVWDSFFKESEKVESPFMKPWSFYAVPDQYKNDCIEQEMEGIWRLREAAFKALEQLRSDGYYKNKLELEILLDGGDSVKQYLEAHKEYLSDYFLVSEVRFGQGDSNVSEVVLPEGELKMSIQLTPRSKCPRCWKHLSETPETLCHKCEEVSK</sequence>
<evidence type="ECO:0000256" key="7">
    <source>
        <dbReference type="ARBA" id="ARBA00023146"/>
    </source>
</evidence>
<feature type="domain" description="Aminoacyl-tRNA synthetase class Ia" evidence="10">
    <location>
        <begin position="49"/>
        <end position="677"/>
    </location>
</feature>
<dbReference type="RefSeq" id="XP_062879505.1">
    <property type="nucleotide sequence ID" value="XM_063023435.1"/>
</dbReference>
<dbReference type="Gene3D" id="3.90.740.10">
    <property type="entry name" value="Valyl/Leucyl/Isoleucyl-tRNA synthetase, editing domain"/>
    <property type="match status" value="1"/>
</dbReference>
<dbReference type="SUPFAM" id="SSF52374">
    <property type="entry name" value="Nucleotidylyl transferase"/>
    <property type="match status" value="1"/>
</dbReference>
<dbReference type="InterPro" id="IPR050081">
    <property type="entry name" value="Ile-tRNA_ligase"/>
</dbReference>
<dbReference type="PRINTS" id="PR00984">
    <property type="entry name" value="TRNASYNTHILE"/>
</dbReference>
<evidence type="ECO:0000313" key="12">
    <source>
        <dbReference type="EMBL" id="WPK27127.1"/>
    </source>
</evidence>
<evidence type="ECO:0000256" key="5">
    <source>
        <dbReference type="ARBA" id="ARBA00022840"/>
    </source>
</evidence>
<accession>A0AAX4HFW6</accession>
<dbReference type="Pfam" id="PF08264">
    <property type="entry name" value="Anticodon_1"/>
    <property type="match status" value="1"/>
</dbReference>
<keyword evidence="6 9" id="KW-0648">Protein biosynthesis</keyword>
<dbReference type="PANTHER" id="PTHR42765">
    <property type="entry name" value="SOLEUCYL-TRNA SYNTHETASE"/>
    <property type="match status" value="1"/>
</dbReference>
<evidence type="ECO:0000256" key="1">
    <source>
        <dbReference type="ARBA" id="ARBA00005594"/>
    </source>
</evidence>
<dbReference type="SUPFAM" id="SSF50677">
    <property type="entry name" value="ValRS/IleRS/LeuRS editing domain"/>
    <property type="match status" value="1"/>
</dbReference>
<dbReference type="InterPro" id="IPR013155">
    <property type="entry name" value="M/V/L/I-tRNA-synth_anticd-bd"/>
</dbReference>
<evidence type="ECO:0000259" key="11">
    <source>
        <dbReference type="Pfam" id="PF08264"/>
    </source>
</evidence>
<dbReference type="InterPro" id="IPR023585">
    <property type="entry name" value="Ile-tRNA-ligase_type1"/>
</dbReference>
<dbReference type="AlphaFoldDB" id="A0AAX4HFW6"/>
<dbReference type="GO" id="GO:0000049">
    <property type="term" value="F:tRNA binding"/>
    <property type="evidence" value="ECO:0007669"/>
    <property type="project" value="InterPro"/>
</dbReference>
<comment type="similarity">
    <text evidence="1 9">Belongs to the class-I aminoacyl-tRNA synthetase family.</text>
</comment>
<keyword evidence="5 9" id="KW-0067">ATP-binding</keyword>
<keyword evidence="7 9" id="KW-0030">Aminoacyl-tRNA synthetase</keyword>
<dbReference type="NCBIfam" id="TIGR00392">
    <property type="entry name" value="ileS"/>
    <property type="match status" value="1"/>
</dbReference>
<keyword evidence="3 9" id="KW-0436">Ligase</keyword>
<evidence type="ECO:0000256" key="3">
    <source>
        <dbReference type="ARBA" id="ARBA00022598"/>
    </source>
</evidence>
<evidence type="ECO:0000256" key="6">
    <source>
        <dbReference type="ARBA" id="ARBA00022917"/>
    </source>
</evidence>
<dbReference type="InterPro" id="IPR009080">
    <property type="entry name" value="tRNAsynth_Ia_anticodon-bd"/>
</dbReference>
<dbReference type="GO" id="GO:0002161">
    <property type="term" value="F:aminoacyl-tRNA deacylase activity"/>
    <property type="evidence" value="ECO:0007669"/>
    <property type="project" value="InterPro"/>
</dbReference>
<dbReference type="InterPro" id="IPR001412">
    <property type="entry name" value="aa-tRNA-synth_I_CS"/>
</dbReference>
<evidence type="ECO:0000313" key="13">
    <source>
        <dbReference type="Proteomes" id="UP001338582"/>
    </source>
</evidence>
<dbReference type="GO" id="GO:0004822">
    <property type="term" value="F:isoleucine-tRNA ligase activity"/>
    <property type="evidence" value="ECO:0007669"/>
    <property type="project" value="UniProtKB-EC"/>
</dbReference>
<evidence type="ECO:0000256" key="8">
    <source>
        <dbReference type="ARBA" id="ARBA00032665"/>
    </source>
</evidence>
<dbReference type="SUPFAM" id="SSF47323">
    <property type="entry name" value="Anticodon-binding domain of a subclass of class I aminoacyl-tRNA synthetases"/>
    <property type="match status" value="1"/>
</dbReference>
<dbReference type="EMBL" id="CP138898">
    <property type="protein sequence ID" value="WPK27127.1"/>
    <property type="molecule type" value="Genomic_DNA"/>
</dbReference>
<reference evidence="12 13" key="1">
    <citation type="submission" date="2023-10" db="EMBL/GenBank/DDBJ databases">
        <title>Draft Genome Sequence of Candida saopaulonensis from a very Premature Infant with Sepsis.</title>
        <authorList>
            <person name="Ning Y."/>
            <person name="Dai R."/>
            <person name="Xiao M."/>
            <person name="Xu Y."/>
            <person name="Yan Q."/>
            <person name="Zhang L."/>
        </authorList>
    </citation>
    <scope>NUCLEOTIDE SEQUENCE [LARGE SCALE GENOMIC DNA]</scope>
    <source>
        <strain evidence="12 13">19XY460</strain>
    </source>
</reference>
<dbReference type="Gene3D" id="1.10.730.20">
    <property type="match status" value="1"/>
</dbReference>
<organism evidence="12 13">
    <name type="scientific">Australozyma saopauloensis</name>
    <dbReference type="NCBI Taxonomy" id="291208"/>
    <lineage>
        <taxon>Eukaryota</taxon>
        <taxon>Fungi</taxon>
        <taxon>Dikarya</taxon>
        <taxon>Ascomycota</taxon>
        <taxon>Saccharomycotina</taxon>
        <taxon>Pichiomycetes</taxon>
        <taxon>Metschnikowiaceae</taxon>
        <taxon>Australozyma</taxon>
    </lineage>
</organism>
<evidence type="ECO:0000259" key="10">
    <source>
        <dbReference type="Pfam" id="PF00133"/>
    </source>
</evidence>
<name>A0AAX4HFW6_9ASCO</name>
<dbReference type="InterPro" id="IPR009008">
    <property type="entry name" value="Val/Leu/Ile-tRNA-synth_edit"/>
</dbReference>
<proteinExistence type="inferred from homology"/>
<protein>
    <recommendedName>
        <fullName evidence="2">isoleucine--tRNA ligase</fullName>
        <ecNumber evidence="2">6.1.1.5</ecNumber>
    </recommendedName>
    <alternativeName>
        <fullName evidence="8">Isoleucyl-tRNA synthetase</fullName>
    </alternativeName>
</protein>
<dbReference type="Pfam" id="PF00133">
    <property type="entry name" value="tRNA-synt_1"/>
    <property type="match status" value="1"/>
</dbReference>
<dbReference type="EC" id="6.1.1.5" evidence="2"/>
<dbReference type="GeneID" id="88175560"/>
<dbReference type="GO" id="GO:0005739">
    <property type="term" value="C:mitochondrion"/>
    <property type="evidence" value="ECO:0007669"/>
    <property type="project" value="TreeGrafter"/>
</dbReference>
<dbReference type="PANTHER" id="PTHR42765:SF1">
    <property type="entry name" value="ISOLEUCINE--TRNA LIGASE, MITOCHONDRIAL"/>
    <property type="match status" value="1"/>
</dbReference>
<keyword evidence="13" id="KW-1185">Reference proteome</keyword>
<dbReference type="InterPro" id="IPR033708">
    <property type="entry name" value="Anticodon_Ile_BEm"/>
</dbReference>
<dbReference type="InterPro" id="IPR002301">
    <property type="entry name" value="Ile-tRNA-ligase"/>
</dbReference>
<dbReference type="GO" id="GO:0005524">
    <property type="term" value="F:ATP binding"/>
    <property type="evidence" value="ECO:0007669"/>
    <property type="project" value="UniProtKB-KW"/>
</dbReference>
<dbReference type="PROSITE" id="PS00178">
    <property type="entry name" value="AA_TRNA_LIGASE_I"/>
    <property type="match status" value="1"/>
</dbReference>
<evidence type="ECO:0000256" key="2">
    <source>
        <dbReference type="ARBA" id="ARBA00013165"/>
    </source>
</evidence>
<dbReference type="InterPro" id="IPR002300">
    <property type="entry name" value="aa-tRNA-synth_Ia"/>
</dbReference>
<evidence type="ECO:0000256" key="4">
    <source>
        <dbReference type="ARBA" id="ARBA00022741"/>
    </source>
</evidence>
<dbReference type="GO" id="GO:0006428">
    <property type="term" value="P:isoleucyl-tRNA aminoacylation"/>
    <property type="evidence" value="ECO:0007669"/>
    <property type="project" value="InterPro"/>
</dbReference>
<evidence type="ECO:0000256" key="9">
    <source>
        <dbReference type="RuleBase" id="RU363035"/>
    </source>
</evidence>
<dbReference type="CDD" id="cd07960">
    <property type="entry name" value="Anticodon_Ia_Ile_BEm"/>
    <property type="match status" value="1"/>
</dbReference>
<keyword evidence="4 9" id="KW-0547">Nucleotide-binding</keyword>
<dbReference type="KEGG" id="asau:88175560"/>
<dbReference type="HAMAP" id="MF_02002">
    <property type="entry name" value="Ile_tRNA_synth_type1"/>
    <property type="match status" value="1"/>
</dbReference>
<dbReference type="Proteomes" id="UP001338582">
    <property type="component" value="Chromosome 5"/>
</dbReference>
<gene>
    <name evidence="12" type="ORF">PUMCH_004500</name>
</gene>